<comment type="similarity">
    <text evidence="1">Belongs to the GST superfamily.</text>
</comment>
<dbReference type="InterPro" id="IPR004046">
    <property type="entry name" value="GST_C"/>
</dbReference>
<feature type="domain" description="GST N-terminal" evidence="2">
    <location>
        <begin position="1"/>
        <end position="82"/>
    </location>
</feature>
<dbReference type="EMBL" id="JAHGAW010000009">
    <property type="protein sequence ID" value="MBT2188057.1"/>
    <property type="molecule type" value="Genomic_DNA"/>
</dbReference>
<reference evidence="4" key="1">
    <citation type="submission" date="2021-05" db="EMBL/GenBank/DDBJ databases">
        <title>Genome of Sphingobium sp. strain.</title>
        <authorList>
            <person name="Fan R."/>
        </authorList>
    </citation>
    <scope>NUCLEOTIDE SEQUENCE</scope>
    <source>
        <strain evidence="4">H33</strain>
    </source>
</reference>
<dbReference type="SUPFAM" id="SSF47616">
    <property type="entry name" value="GST C-terminal domain-like"/>
    <property type="match status" value="1"/>
</dbReference>
<dbReference type="SFLD" id="SFLDS00019">
    <property type="entry name" value="Glutathione_Transferase_(cytos"/>
    <property type="match status" value="1"/>
</dbReference>
<dbReference type="AlphaFoldDB" id="A0A9X1DDA2"/>
<dbReference type="Pfam" id="PF00043">
    <property type="entry name" value="GST_C"/>
    <property type="match status" value="1"/>
</dbReference>
<evidence type="ECO:0000259" key="3">
    <source>
        <dbReference type="PROSITE" id="PS50405"/>
    </source>
</evidence>
<dbReference type="InterPro" id="IPR036249">
    <property type="entry name" value="Thioredoxin-like_sf"/>
</dbReference>
<dbReference type="InterPro" id="IPR036282">
    <property type="entry name" value="Glutathione-S-Trfase_C_sf"/>
</dbReference>
<dbReference type="Gene3D" id="3.40.30.10">
    <property type="entry name" value="Glutaredoxin"/>
    <property type="match status" value="1"/>
</dbReference>
<evidence type="ECO:0000259" key="2">
    <source>
        <dbReference type="PROSITE" id="PS50404"/>
    </source>
</evidence>
<dbReference type="PANTHER" id="PTHR44051:SF8">
    <property type="entry name" value="GLUTATHIONE S-TRANSFERASE GSTA"/>
    <property type="match status" value="1"/>
</dbReference>
<organism evidence="4 5">
    <name type="scientific">Sphingobium nicotianae</name>
    <dbReference type="NCBI Taxonomy" id="2782607"/>
    <lineage>
        <taxon>Bacteria</taxon>
        <taxon>Pseudomonadati</taxon>
        <taxon>Pseudomonadota</taxon>
        <taxon>Alphaproteobacteria</taxon>
        <taxon>Sphingomonadales</taxon>
        <taxon>Sphingomonadaceae</taxon>
        <taxon>Sphingobium</taxon>
    </lineage>
</organism>
<dbReference type="Proteomes" id="UP001138757">
    <property type="component" value="Unassembled WGS sequence"/>
</dbReference>
<keyword evidence="5" id="KW-1185">Reference proteome</keyword>
<dbReference type="PROSITE" id="PS50404">
    <property type="entry name" value="GST_NTER"/>
    <property type="match status" value="1"/>
</dbReference>
<dbReference type="CDD" id="cd00570">
    <property type="entry name" value="GST_N_family"/>
    <property type="match status" value="1"/>
</dbReference>
<dbReference type="InterPro" id="IPR004045">
    <property type="entry name" value="Glutathione_S-Trfase_N"/>
</dbReference>
<dbReference type="SFLD" id="SFLDG00358">
    <property type="entry name" value="Main_(cytGST)"/>
    <property type="match status" value="1"/>
</dbReference>
<sequence length="258" mass="29558">MTLKLYSFGPGANSLKPLATLYEKGLKFEPVFVDPAKFEQHSDWFKAINPRGQVPALWHDGKVVTESTVICEYLEDVFPEAGNSLRPADPFKRAEMRVWTKWVDEYFCWCVSTIGWAYGIKAIAQKMTDEEFEEHVTTKVTIPEQQVKWRRARNGFPQEMLDEEFRKVGVSVARLEETLSKQDYLVDSGYSLADICNFAIANGLQRPGGFFQDYVNEQKTPGLCAWLDRVNARPAIKEMFAKAKREELLKDADKKVQA</sequence>
<protein>
    <submittedName>
        <fullName evidence="4">Glutathione S-transferase family protein</fullName>
    </submittedName>
</protein>
<comment type="caution">
    <text evidence="4">The sequence shown here is derived from an EMBL/GenBank/DDBJ whole genome shotgun (WGS) entry which is preliminary data.</text>
</comment>
<evidence type="ECO:0000313" key="4">
    <source>
        <dbReference type="EMBL" id="MBT2188057.1"/>
    </source>
</evidence>
<dbReference type="Pfam" id="PF02798">
    <property type="entry name" value="GST_N"/>
    <property type="match status" value="1"/>
</dbReference>
<name>A0A9X1DDA2_9SPHN</name>
<dbReference type="InterPro" id="IPR010987">
    <property type="entry name" value="Glutathione-S-Trfase_C-like"/>
</dbReference>
<gene>
    <name evidence="4" type="ORF">KK488_13970</name>
</gene>
<accession>A0A9X1DDA2</accession>
<feature type="domain" description="GST C-terminal" evidence="3">
    <location>
        <begin position="89"/>
        <end position="256"/>
    </location>
</feature>
<dbReference type="Gene3D" id="1.20.1050.10">
    <property type="match status" value="1"/>
</dbReference>
<dbReference type="SUPFAM" id="SSF52833">
    <property type="entry name" value="Thioredoxin-like"/>
    <property type="match status" value="1"/>
</dbReference>
<proteinExistence type="inferred from homology"/>
<dbReference type="RefSeq" id="WP_214624315.1">
    <property type="nucleotide sequence ID" value="NZ_JAHGAW010000009.1"/>
</dbReference>
<evidence type="ECO:0000313" key="5">
    <source>
        <dbReference type="Proteomes" id="UP001138757"/>
    </source>
</evidence>
<dbReference type="PROSITE" id="PS50405">
    <property type="entry name" value="GST_CTER"/>
    <property type="match status" value="1"/>
</dbReference>
<evidence type="ECO:0000256" key="1">
    <source>
        <dbReference type="RuleBase" id="RU003494"/>
    </source>
</evidence>
<dbReference type="InterPro" id="IPR040079">
    <property type="entry name" value="Glutathione_S-Trfase"/>
</dbReference>
<dbReference type="PANTHER" id="PTHR44051">
    <property type="entry name" value="GLUTATHIONE S-TRANSFERASE-RELATED"/>
    <property type="match status" value="1"/>
</dbReference>